<keyword evidence="3" id="KW-1185">Reference proteome</keyword>
<organism evidence="2 3">
    <name type="scientific">Clostridium gallinarum</name>
    <dbReference type="NCBI Taxonomy" id="2762246"/>
    <lineage>
        <taxon>Bacteria</taxon>
        <taxon>Bacillati</taxon>
        <taxon>Bacillota</taxon>
        <taxon>Clostridia</taxon>
        <taxon>Eubacteriales</taxon>
        <taxon>Clostridiaceae</taxon>
        <taxon>Clostridium</taxon>
    </lineage>
</organism>
<dbReference type="RefSeq" id="WP_191747416.1">
    <property type="nucleotide sequence ID" value="NZ_JACSQZ010000001.1"/>
</dbReference>
<dbReference type="EMBL" id="JACSQZ010000001">
    <property type="protein sequence ID" value="MBD7913607.1"/>
    <property type="molecule type" value="Genomic_DNA"/>
</dbReference>
<evidence type="ECO:0000313" key="2">
    <source>
        <dbReference type="EMBL" id="MBD7913607.1"/>
    </source>
</evidence>
<reference evidence="2 3" key="1">
    <citation type="submission" date="2020-08" db="EMBL/GenBank/DDBJ databases">
        <title>A Genomic Blueprint of the Chicken Gut Microbiome.</title>
        <authorList>
            <person name="Gilroy R."/>
            <person name="Ravi A."/>
            <person name="Getino M."/>
            <person name="Pursley I."/>
            <person name="Horton D.L."/>
            <person name="Alikhan N.-F."/>
            <person name="Baker D."/>
            <person name="Gharbi K."/>
            <person name="Hall N."/>
            <person name="Watson M."/>
            <person name="Adriaenssens E.M."/>
            <person name="Foster-Nyarko E."/>
            <person name="Jarju S."/>
            <person name="Secka A."/>
            <person name="Antonio M."/>
            <person name="Oren A."/>
            <person name="Chaudhuri R."/>
            <person name="La Ragione R.M."/>
            <person name="Hildebrand F."/>
            <person name="Pallen M.J."/>
        </authorList>
    </citation>
    <scope>NUCLEOTIDE SEQUENCE [LARGE SCALE GENOMIC DNA]</scope>
    <source>
        <strain evidence="2 3">Sa3CUN1</strain>
    </source>
</reference>
<protein>
    <submittedName>
        <fullName evidence="2">DUF2075 domain-containing protein</fullName>
    </submittedName>
</protein>
<comment type="caution">
    <text evidence="2">The sequence shown here is derived from an EMBL/GenBank/DDBJ whole genome shotgun (WGS) entry which is preliminary data.</text>
</comment>
<dbReference type="Pfam" id="PF09848">
    <property type="entry name" value="SLFN-g3_helicase"/>
    <property type="match status" value="1"/>
</dbReference>
<proteinExistence type="predicted"/>
<gene>
    <name evidence="2" type="ORF">H9660_00450</name>
</gene>
<dbReference type="Gene3D" id="3.40.50.300">
    <property type="entry name" value="P-loop containing nucleotide triphosphate hydrolases"/>
    <property type="match status" value="1"/>
</dbReference>
<sequence>MIVYRASKSEFMEHVENDIISIEIDKKYKEKIGKSNYREFKSWDNSMQYMYKVLNSNSIPDNCGIAIEYRIPATSRRIDFIITGLDEENKEHVVIVELKQWESIEKVDDEDAIVKTMINKHIIKTTHPSYQAWSYASLIEDYNDSVEKKKLVLHPCAYLHNYISPDNNDPLKNDIYEEYVNRAPIFTKGDAVKLRNFISRFVKNGDEGLGLFEIENGKIRPSKSLQDALVLMLEGNEEFLMLDDQKVIFEKIRKTTKKTMLSGEKRVFIVEGGPGTGKSVLAINLLVKLLSENLLTYYVSKNSAPREVYNKKLRAKYSKKYIDNLFKGSGCFINTNCNEIDVILVDEAHRLMKKSGIFKNLGENQVKEIINSAKVSVFFIDENQRVTIDDNGTISEIEKFASEFNAKITKLKLTSQFRCNGSDGYLSWIDDVLEISNTGNFDGFEFDYDIKIIDDPKEIYSKIVELNSKDNKARMLAGYCWDWISKKDINKYDIKIDEYDFKMKWNLSNTKTWAIDSDSINEVGCIHTAQGLEFDYVGVIIGEDIRFEDGKIITDFNKRAKTDKSLNGIKKLYKENPEKALKLADEIIKNTYRTLMTRGQKGCYIYCVDKALASYLKKRIELINYTIKFKDIEEYSEKILFR</sequence>
<dbReference type="Proteomes" id="UP000640335">
    <property type="component" value="Unassembled WGS sequence"/>
</dbReference>
<feature type="domain" description="Schlafen group 3-like DNA/RNA helicase" evidence="1">
    <location>
        <begin position="265"/>
        <end position="609"/>
    </location>
</feature>
<evidence type="ECO:0000313" key="3">
    <source>
        <dbReference type="Proteomes" id="UP000640335"/>
    </source>
</evidence>
<accession>A0ABR8PZL2</accession>
<evidence type="ECO:0000259" key="1">
    <source>
        <dbReference type="Pfam" id="PF09848"/>
    </source>
</evidence>
<dbReference type="SUPFAM" id="SSF52540">
    <property type="entry name" value="P-loop containing nucleoside triphosphate hydrolases"/>
    <property type="match status" value="1"/>
</dbReference>
<name>A0ABR8PZL2_9CLOT</name>
<dbReference type="InterPro" id="IPR018647">
    <property type="entry name" value="SLFN_3-like_DNA/RNA_helicase"/>
</dbReference>
<dbReference type="InterPro" id="IPR027417">
    <property type="entry name" value="P-loop_NTPase"/>
</dbReference>